<gene>
    <name evidence="2" type="ORF">SAMN02745206_02165</name>
</gene>
<dbReference type="AlphaFoldDB" id="A0A1M5CDM8"/>
<dbReference type="Gene3D" id="3.90.1010.10">
    <property type="match status" value="1"/>
</dbReference>
<reference evidence="3" key="1">
    <citation type="submission" date="2016-11" db="EMBL/GenBank/DDBJ databases">
        <authorList>
            <person name="Varghese N."/>
            <person name="Submissions S."/>
        </authorList>
    </citation>
    <scope>NUCLEOTIDE SEQUENCE [LARGE SCALE GENOMIC DNA]</scope>
    <source>
        <strain evidence="3">DSM 9756</strain>
    </source>
</reference>
<dbReference type="GO" id="GO:0005506">
    <property type="term" value="F:iron ion binding"/>
    <property type="evidence" value="ECO:0007669"/>
    <property type="project" value="InterPro"/>
</dbReference>
<dbReference type="Proteomes" id="UP000184076">
    <property type="component" value="Unassembled WGS sequence"/>
</dbReference>
<keyword evidence="3" id="KW-1185">Reference proteome</keyword>
<dbReference type="OrthoDB" id="5420473at2"/>
<dbReference type="PANTHER" id="PTHR10093">
    <property type="entry name" value="IRON-SULFUR CLUSTER ASSEMBLY ENZYME NIFU HOMOLOG"/>
    <property type="match status" value="1"/>
</dbReference>
<dbReference type="Pfam" id="PF01592">
    <property type="entry name" value="NifU_N"/>
    <property type="match status" value="1"/>
</dbReference>
<dbReference type="CDD" id="cd06664">
    <property type="entry name" value="IscU_like"/>
    <property type="match status" value="1"/>
</dbReference>
<dbReference type="EMBL" id="FQVB01000020">
    <property type="protein sequence ID" value="SHF52853.1"/>
    <property type="molecule type" value="Genomic_DNA"/>
</dbReference>
<evidence type="ECO:0000259" key="1">
    <source>
        <dbReference type="Pfam" id="PF01592"/>
    </source>
</evidence>
<evidence type="ECO:0000313" key="2">
    <source>
        <dbReference type="EMBL" id="SHF52853.1"/>
    </source>
</evidence>
<dbReference type="InterPro" id="IPR002871">
    <property type="entry name" value="NIF_FeS_clus_asmbl_NifU_N"/>
</dbReference>
<evidence type="ECO:0000313" key="3">
    <source>
        <dbReference type="Proteomes" id="UP000184076"/>
    </source>
</evidence>
<protein>
    <submittedName>
        <fullName evidence="2">Nitrogen fixation protein NifU</fullName>
    </submittedName>
</protein>
<dbReference type="STRING" id="1121391.SAMN02745206_02165"/>
<sequence>MDKGERDFWQHHSLRFLEMAFRTDRMETVASPDGVGKRTGECGDTVEFFVLMERDRVRRVSFQTNGCLNTVACANTVAEMVEGRTLEEAWEIRPEDVAGFLETLPDGEFHCAELAVGALYLALSDVQRRRREPWRKLYGS</sequence>
<feature type="domain" description="NIF system FeS cluster assembly NifU N-terminal" evidence="1">
    <location>
        <begin position="40"/>
        <end position="130"/>
    </location>
</feature>
<proteinExistence type="predicted"/>
<organism evidence="2 3">
    <name type="scientific">Desulfacinum infernum DSM 9756</name>
    <dbReference type="NCBI Taxonomy" id="1121391"/>
    <lineage>
        <taxon>Bacteria</taxon>
        <taxon>Pseudomonadati</taxon>
        <taxon>Thermodesulfobacteriota</taxon>
        <taxon>Syntrophobacteria</taxon>
        <taxon>Syntrophobacterales</taxon>
        <taxon>Syntrophobacteraceae</taxon>
        <taxon>Desulfacinum</taxon>
    </lineage>
</organism>
<dbReference type="GO" id="GO:0016226">
    <property type="term" value="P:iron-sulfur cluster assembly"/>
    <property type="evidence" value="ECO:0007669"/>
    <property type="project" value="InterPro"/>
</dbReference>
<dbReference type="RefSeq" id="WP_073039207.1">
    <property type="nucleotide sequence ID" value="NZ_FQVB01000020.1"/>
</dbReference>
<dbReference type="GO" id="GO:0051536">
    <property type="term" value="F:iron-sulfur cluster binding"/>
    <property type="evidence" value="ECO:0007669"/>
    <property type="project" value="InterPro"/>
</dbReference>
<dbReference type="SUPFAM" id="SSF82649">
    <property type="entry name" value="SufE/NifU"/>
    <property type="match status" value="1"/>
</dbReference>
<name>A0A1M5CDM8_9BACT</name>
<accession>A0A1M5CDM8</accession>